<feature type="region of interest" description="Disordered" evidence="1">
    <location>
        <begin position="134"/>
        <end position="154"/>
    </location>
</feature>
<feature type="region of interest" description="Disordered" evidence="1">
    <location>
        <begin position="197"/>
        <end position="233"/>
    </location>
</feature>
<organism evidence="2 3">
    <name type="scientific">Pleurotus ostreatus</name>
    <name type="common">Oyster mushroom</name>
    <name type="synonym">White-rot fungus</name>
    <dbReference type="NCBI Taxonomy" id="5322"/>
    <lineage>
        <taxon>Eukaryota</taxon>
        <taxon>Fungi</taxon>
        <taxon>Dikarya</taxon>
        <taxon>Basidiomycota</taxon>
        <taxon>Agaricomycotina</taxon>
        <taxon>Agaricomycetes</taxon>
        <taxon>Agaricomycetidae</taxon>
        <taxon>Agaricales</taxon>
        <taxon>Pleurotineae</taxon>
        <taxon>Pleurotaceae</taxon>
        <taxon>Pleurotus</taxon>
    </lineage>
</organism>
<feature type="region of interest" description="Disordered" evidence="1">
    <location>
        <begin position="19"/>
        <end position="40"/>
    </location>
</feature>
<name>A0A8H7DXD8_PLEOS</name>
<protein>
    <submittedName>
        <fullName evidence="2">Uncharacterized protein</fullName>
    </submittedName>
</protein>
<dbReference type="EMBL" id="JACETU010000003">
    <property type="protein sequence ID" value="KAF7433838.1"/>
    <property type="molecule type" value="Genomic_DNA"/>
</dbReference>
<dbReference type="RefSeq" id="XP_036633865.1">
    <property type="nucleotide sequence ID" value="XM_036775363.1"/>
</dbReference>
<gene>
    <name evidence="2" type="ORF">PC9H_005804</name>
</gene>
<feature type="compositionally biased region" description="Basic and acidic residues" evidence="1">
    <location>
        <begin position="29"/>
        <end position="40"/>
    </location>
</feature>
<dbReference type="AlphaFoldDB" id="A0A8H7DXD8"/>
<dbReference type="GeneID" id="59375622"/>
<sequence length="233" mass="25618">MGEQASKKEEERVIYSVLGASTNGLTGPDTRRRWRESDTKKREDVLARSILKMWRGAGGLYEKGGVALRSGGGMQVVMENSSHQDYSSAKDNTVDMGEVEEEEVDERGGQYPEDVVEFEGNAREKATYQLSKKKYAPASRANQTGRVGRQRAGTALRDTGLFQPAHTVAFIFPSRPEHTVTASTTRDGACAVLRARTLEMGPTDDDPTYPSSTHRYSGPLDPATSKPVKTRQC</sequence>
<evidence type="ECO:0000313" key="2">
    <source>
        <dbReference type="EMBL" id="KAF7433838.1"/>
    </source>
</evidence>
<reference evidence="2" key="1">
    <citation type="submission" date="2019-07" db="EMBL/GenBank/DDBJ databases">
        <authorList>
            <person name="Palmer J.M."/>
        </authorList>
    </citation>
    <scope>NUCLEOTIDE SEQUENCE</scope>
    <source>
        <strain evidence="2">PC9</strain>
    </source>
</reference>
<evidence type="ECO:0000256" key="1">
    <source>
        <dbReference type="SAM" id="MobiDB-lite"/>
    </source>
</evidence>
<comment type="caution">
    <text evidence="2">The sequence shown here is derived from an EMBL/GenBank/DDBJ whole genome shotgun (WGS) entry which is preliminary data.</text>
</comment>
<evidence type="ECO:0000313" key="3">
    <source>
        <dbReference type="Proteomes" id="UP000623687"/>
    </source>
</evidence>
<proteinExistence type="predicted"/>
<accession>A0A8H7DXD8</accession>
<dbReference type="VEuPathDB" id="FungiDB:PC9H_005804"/>
<dbReference type="Proteomes" id="UP000623687">
    <property type="component" value="Unassembled WGS sequence"/>
</dbReference>
<keyword evidence="3" id="KW-1185">Reference proteome</keyword>